<evidence type="ECO:0000313" key="3">
    <source>
        <dbReference type="Proteomes" id="UP000309170"/>
    </source>
</evidence>
<dbReference type="Proteomes" id="UP000309170">
    <property type="component" value="Unassembled WGS sequence"/>
</dbReference>
<protein>
    <submittedName>
        <fullName evidence="2">Uncharacterized protein</fullName>
    </submittedName>
</protein>
<dbReference type="OrthoDB" id="2931416at2"/>
<keyword evidence="1" id="KW-1133">Transmembrane helix</keyword>
<dbReference type="AlphaFoldDB" id="A0A9X9EUM0"/>
<sequence length="100" mass="11984">MKFFIHMSAIILLLWTLPIQFHQHAQQLTIEEHTDVHHWDKADKKQPFVPSFNSWQSLIIVLILEFSILSFLYFHSNLRLRYLSPVFFQANYVALRSDIL</sequence>
<name>A0A9X9EUM0_9BACI</name>
<keyword evidence="1" id="KW-0812">Transmembrane</keyword>
<gene>
    <name evidence="2" type="ORF">FC678_00890</name>
</gene>
<dbReference type="RefSeq" id="WP_137019063.1">
    <property type="nucleotide sequence ID" value="NZ_SZNS01000042.1"/>
</dbReference>
<feature type="transmembrane region" description="Helical" evidence="1">
    <location>
        <begin position="55"/>
        <end position="74"/>
    </location>
</feature>
<dbReference type="EMBL" id="SZNT01000005">
    <property type="protein sequence ID" value="TKH16011.1"/>
    <property type="molecule type" value="Genomic_DNA"/>
</dbReference>
<comment type="caution">
    <text evidence="2">The sequence shown here is derived from an EMBL/GenBank/DDBJ whole genome shotgun (WGS) entry which is preliminary data.</text>
</comment>
<organism evidence="2 3">
    <name type="scientific">Peribacillus simplex</name>
    <dbReference type="NCBI Taxonomy" id="1478"/>
    <lineage>
        <taxon>Bacteria</taxon>
        <taxon>Bacillati</taxon>
        <taxon>Bacillota</taxon>
        <taxon>Bacilli</taxon>
        <taxon>Bacillales</taxon>
        <taxon>Bacillaceae</taxon>
        <taxon>Peribacillus</taxon>
    </lineage>
</organism>
<proteinExistence type="predicted"/>
<accession>A0A9X9EUM0</accession>
<reference evidence="2 3" key="1">
    <citation type="journal article" date="2019" name="Environ. Microbiol.">
        <title>An active ?-lactamase is a part of an orchestrated cell wall stress resistance network of Bacillus subtilis and related rhizosphere species.</title>
        <authorList>
            <person name="Bucher T."/>
            <person name="Keren-Paz A."/>
            <person name="Hausser J."/>
            <person name="Olender T."/>
            <person name="Cytryn E."/>
            <person name="Kolodkin-Gal I."/>
        </authorList>
    </citation>
    <scope>NUCLEOTIDE SEQUENCE [LARGE SCALE GENOMIC DNA]</scope>
    <source>
        <strain evidence="2 3">I4</strain>
    </source>
</reference>
<evidence type="ECO:0000256" key="1">
    <source>
        <dbReference type="SAM" id="Phobius"/>
    </source>
</evidence>
<evidence type="ECO:0000313" key="2">
    <source>
        <dbReference type="EMBL" id="TKH16011.1"/>
    </source>
</evidence>
<keyword evidence="1" id="KW-0472">Membrane</keyword>